<sequence length="303" mass="31489">MTTNPPHSSAASPRTTPSSPAAAPTPVPVPAAHLGPSGLSRTVLGSGPGLLLAHGAGGGFAANFGPVVQGLAERYRVVGPDLPGSGGTPRAERPLELDALADDLVATAVEEGLESFAVSGYSLGTALAVRAAARHPRRVRALVLTAGFAYPSPRFLLAARLWRRLLAEPERDRLAAYLFLFGLGSTAADGMDRAAVEAVLEEAARTVPPGTDEQVALLDTLDVRQDLGRLRVPVLSVSTTEDALVSRFHQRQLSEGIPGAVTAELPTGHLPFAERPAQWLHLQREFLDGVLHGAGGADGGQLS</sequence>
<dbReference type="InterPro" id="IPR000073">
    <property type="entry name" value="AB_hydrolase_1"/>
</dbReference>
<name>A0A0B5ETX0_STRA4</name>
<keyword evidence="3" id="KW-0378">Hydrolase</keyword>
<feature type="domain" description="AB hydrolase-1" evidence="2">
    <location>
        <begin position="50"/>
        <end position="276"/>
    </location>
</feature>
<evidence type="ECO:0000313" key="3">
    <source>
        <dbReference type="EMBL" id="AJE85154.1"/>
    </source>
</evidence>
<keyword evidence="4" id="KW-1185">Reference proteome</keyword>
<evidence type="ECO:0000313" key="4">
    <source>
        <dbReference type="Proteomes" id="UP000031523"/>
    </source>
</evidence>
<dbReference type="KEGG" id="sals:SLNWT_4778"/>
<feature type="region of interest" description="Disordered" evidence="1">
    <location>
        <begin position="1"/>
        <end position="34"/>
    </location>
</feature>
<evidence type="ECO:0000256" key="1">
    <source>
        <dbReference type="SAM" id="MobiDB-lite"/>
    </source>
</evidence>
<dbReference type="Pfam" id="PF00561">
    <property type="entry name" value="Abhydrolase_1"/>
    <property type="match status" value="1"/>
</dbReference>
<dbReference type="InterPro" id="IPR050228">
    <property type="entry name" value="Carboxylesterase_BioH"/>
</dbReference>
<dbReference type="InterPro" id="IPR029058">
    <property type="entry name" value="AB_hydrolase_fold"/>
</dbReference>
<gene>
    <name evidence="3" type="ORF">SLNWT_4778</name>
</gene>
<dbReference type="PANTHER" id="PTHR43194">
    <property type="entry name" value="HYDROLASE ALPHA/BETA FOLD FAMILY"/>
    <property type="match status" value="1"/>
</dbReference>
<dbReference type="PANTHER" id="PTHR43194:SF5">
    <property type="entry name" value="PIMELOYL-[ACYL-CARRIER PROTEIN] METHYL ESTER ESTERASE"/>
    <property type="match status" value="1"/>
</dbReference>
<dbReference type="SUPFAM" id="SSF53474">
    <property type="entry name" value="alpha/beta-Hydrolases"/>
    <property type="match status" value="1"/>
</dbReference>
<dbReference type="EMBL" id="CP010519">
    <property type="protein sequence ID" value="AJE85154.1"/>
    <property type="molecule type" value="Genomic_DNA"/>
</dbReference>
<accession>A0A0B5ETX0</accession>
<dbReference type="GO" id="GO:0016787">
    <property type="term" value="F:hydrolase activity"/>
    <property type="evidence" value="ECO:0007669"/>
    <property type="project" value="UniProtKB-KW"/>
</dbReference>
<dbReference type="AlphaFoldDB" id="A0A0B5ETX0"/>
<organism evidence="3 4">
    <name type="scientific">Streptomyces albus (strain ATCC 21838 / DSM 41398 / FERM P-419 / JCM 4703 / NBRC 107858)</name>
    <dbReference type="NCBI Taxonomy" id="1081613"/>
    <lineage>
        <taxon>Bacteria</taxon>
        <taxon>Bacillati</taxon>
        <taxon>Actinomycetota</taxon>
        <taxon>Actinomycetes</taxon>
        <taxon>Kitasatosporales</taxon>
        <taxon>Streptomycetaceae</taxon>
        <taxon>Streptomyces</taxon>
    </lineage>
</organism>
<dbReference type="Proteomes" id="UP000031523">
    <property type="component" value="Chromosome"/>
</dbReference>
<evidence type="ECO:0000259" key="2">
    <source>
        <dbReference type="Pfam" id="PF00561"/>
    </source>
</evidence>
<reference evidence="3 4" key="1">
    <citation type="submission" date="2015-01" db="EMBL/GenBank/DDBJ databases">
        <title>Enhanced salinomycin production by adjusting the supply of polyketide extender units in Streptomyce albus DSM 41398.</title>
        <authorList>
            <person name="Lu C."/>
        </authorList>
    </citation>
    <scope>NUCLEOTIDE SEQUENCE [LARGE SCALE GENOMIC DNA]</scope>
    <source>
        <strain evidence="4">ATCC 21838 / DSM 41398 / FERM P-419 / JCM 4703 / NBRC 107858</strain>
    </source>
</reference>
<protein>
    <submittedName>
        <fullName evidence="3">Alpha/beta hydrolase fold protein</fullName>
    </submittedName>
</protein>
<proteinExistence type="predicted"/>
<dbReference type="Gene3D" id="3.40.50.1820">
    <property type="entry name" value="alpha/beta hydrolase"/>
    <property type="match status" value="1"/>
</dbReference>
<feature type="compositionally biased region" description="Low complexity" evidence="1">
    <location>
        <begin position="1"/>
        <end position="22"/>
    </location>
</feature>
<dbReference type="PRINTS" id="PR00111">
    <property type="entry name" value="ABHYDROLASE"/>
</dbReference>